<dbReference type="RefSeq" id="XP_052904317.1">
    <property type="nucleotide sequence ID" value="XM_053049367.1"/>
</dbReference>
<evidence type="ECO:0000256" key="3">
    <source>
        <dbReference type="ARBA" id="ARBA00023274"/>
    </source>
</evidence>
<proteinExistence type="inferred from homology"/>
<evidence type="ECO:0000256" key="2">
    <source>
        <dbReference type="ARBA" id="ARBA00022980"/>
    </source>
</evidence>
<comment type="similarity">
    <text evidence="1 4">Belongs to the eukaryotic ribosomal protein eS26 family.</text>
</comment>
<dbReference type="PANTHER" id="PTHR12538">
    <property type="entry name" value="40S RIBOSOMAL PROTEIN S26"/>
    <property type="match status" value="1"/>
</dbReference>
<dbReference type="AlphaFoldDB" id="A0A086J0U4"/>
<keyword evidence="6" id="KW-1185">Reference proteome</keyword>
<name>A0A086J0U4_NEMA1</name>
<protein>
    <recommendedName>
        <fullName evidence="4">40S ribosomal protein S26</fullName>
    </recommendedName>
</protein>
<dbReference type="EMBL" id="AKIJ01000004">
    <property type="protein sequence ID" value="KFG25762.1"/>
    <property type="molecule type" value="Genomic_DNA"/>
</dbReference>
<dbReference type="Proteomes" id="UP000054524">
    <property type="component" value="Unassembled WGS sequence"/>
</dbReference>
<evidence type="ECO:0000313" key="6">
    <source>
        <dbReference type="Proteomes" id="UP000054524"/>
    </source>
</evidence>
<sequence length="111" mass="13168">MTKKRRNNGRSKMNRGHCRSIRCENCYRSCPKDKAIKRFHIKNVIDNASFDDIKLASVYEDFEVPKFYYKLEYCISCAVHQRIVRARSVEGRKDRTNPFMKRRMNLLSASA</sequence>
<evidence type="ECO:0000313" key="5">
    <source>
        <dbReference type="EMBL" id="KFG25762.1"/>
    </source>
</evidence>
<dbReference type="GO" id="GO:0003729">
    <property type="term" value="F:mRNA binding"/>
    <property type="evidence" value="ECO:0007669"/>
    <property type="project" value="TreeGrafter"/>
</dbReference>
<dbReference type="GO" id="GO:0003735">
    <property type="term" value="F:structural constituent of ribosome"/>
    <property type="evidence" value="ECO:0007669"/>
    <property type="project" value="InterPro"/>
</dbReference>
<dbReference type="GO" id="GO:0022627">
    <property type="term" value="C:cytosolic small ribosomal subunit"/>
    <property type="evidence" value="ECO:0007669"/>
    <property type="project" value="TreeGrafter"/>
</dbReference>
<organism evidence="5 6">
    <name type="scientific">Nematocida ausubeli (strain ATCC PRA-371 / ERTm2)</name>
    <name type="common">Nematode killer fungus</name>
    <dbReference type="NCBI Taxonomy" id="1913371"/>
    <lineage>
        <taxon>Eukaryota</taxon>
        <taxon>Fungi</taxon>
        <taxon>Fungi incertae sedis</taxon>
        <taxon>Microsporidia</taxon>
        <taxon>Nematocida</taxon>
    </lineage>
</organism>
<evidence type="ECO:0000256" key="1">
    <source>
        <dbReference type="ARBA" id="ARBA00008596"/>
    </source>
</evidence>
<dbReference type="OrthoDB" id="10262653at2759"/>
<dbReference type="InterPro" id="IPR038551">
    <property type="entry name" value="Ribosomal_eS26_sf"/>
</dbReference>
<comment type="caution">
    <text evidence="5">The sequence shown here is derived from an EMBL/GenBank/DDBJ whole genome shotgun (WGS) entry which is preliminary data.</text>
</comment>
<evidence type="ECO:0000256" key="4">
    <source>
        <dbReference type="RuleBase" id="RU363128"/>
    </source>
</evidence>
<dbReference type="PANTHER" id="PTHR12538:SF0">
    <property type="entry name" value="40S RIBOSOMAL PROTEIN S26"/>
    <property type="match status" value="1"/>
</dbReference>
<gene>
    <name evidence="5" type="ORF">NESG_01746</name>
</gene>
<accession>A0A086J0U4</accession>
<keyword evidence="2 4" id="KW-0689">Ribosomal protein</keyword>
<dbReference type="Gene3D" id="3.30.1740.20">
    <property type="entry name" value="Ribosomal protein S26e"/>
    <property type="match status" value="1"/>
</dbReference>
<dbReference type="GO" id="GO:0006412">
    <property type="term" value="P:translation"/>
    <property type="evidence" value="ECO:0007669"/>
    <property type="project" value="InterPro"/>
</dbReference>
<dbReference type="Pfam" id="PF01283">
    <property type="entry name" value="Ribosomal_S26e"/>
    <property type="match status" value="1"/>
</dbReference>
<dbReference type="InterPro" id="IPR000892">
    <property type="entry name" value="Ribosomal_eS26"/>
</dbReference>
<keyword evidence="3 4" id="KW-0687">Ribonucleoprotein</keyword>
<dbReference type="HOGENOM" id="CLU_129451_3_1_1"/>
<reference evidence="5 6" key="1">
    <citation type="journal article" date="2014" name="Genome Announc.">
        <title>Genome Sequence of the Microsporidian Species Nematocida sp1 Strain ERTm6 (ATCC PRA-372).</title>
        <authorList>
            <person name="Bakowski M.A."/>
            <person name="Priest M."/>
            <person name="Young S."/>
            <person name="Cuomo C.A."/>
            <person name="Troemel E.R."/>
        </authorList>
    </citation>
    <scope>NUCLEOTIDE SEQUENCE [LARGE SCALE GENOMIC DNA]</scope>
    <source>
        <strain evidence="5 6">ERTm6</strain>
    </source>
</reference>
<dbReference type="GeneID" id="77676719"/>